<accession>A0A8H7HP15</accession>
<protein>
    <submittedName>
        <fullName evidence="1">Uncharacterized protein</fullName>
    </submittedName>
</protein>
<evidence type="ECO:0000313" key="1">
    <source>
        <dbReference type="EMBL" id="KAF8700607.1"/>
    </source>
</evidence>
<dbReference type="EMBL" id="JACYCD010000212">
    <property type="protein sequence ID" value="KAF8700607.1"/>
    <property type="molecule type" value="Genomic_DNA"/>
</dbReference>
<dbReference type="AlphaFoldDB" id="A0A8H7HP15"/>
<sequence>MGSLAKYDLDGVASSLSVTEEPEHSNLGLPSSFTPPALIAAGLTSMADLEKDLCHGMCNNALKLVQHLLGARAFILNYKQHHIWGKMATTQAEAGLQAHSVKISKACWQYKNSCAALERLGFSKSDFWRYQIITPNNLHSPKSYLDEMLQGVGQGYTTILWIWCSSATTYIDDWKVNALQTKWFRSCKQYKGWEEQLVLLKREMTMALCTFLSHEEIWKWKVGKANPIPGMRGYAVRQSNFYEELAHQALSAFQPHLYDRVIVLQWLDMWLDNNVNAAGFTNANK</sequence>
<evidence type="ECO:0000313" key="2">
    <source>
        <dbReference type="Proteomes" id="UP000602905"/>
    </source>
</evidence>
<reference evidence="1" key="1">
    <citation type="submission" date="2020-09" db="EMBL/GenBank/DDBJ databases">
        <title>Comparative genome analyses of four rice-infecting Rhizoctonia solani isolates reveal extensive enrichment of homogalacturonan modification genes.</title>
        <authorList>
            <person name="Lee D.-Y."/>
            <person name="Jeon J."/>
            <person name="Kim K.-T."/>
            <person name="Cheong K."/>
            <person name="Song H."/>
            <person name="Choi G."/>
            <person name="Ko J."/>
            <person name="Opiyo S.O."/>
            <person name="Zuo S."/>
            <person name="Madhav S."/>
            <person name="Lee Y.-H."/>
            <person name="Wang G.-L."/>
        </authorList>
    </citation>
    <scope>NUCLEOTIDE SEQUENCE</scope>
    <source>
        <strain evidence="1">AG1-IA WGL</strain>
    </source>
</reference>
<dbReference type="OrthoDB" id="3257768at2759"/>
<organism evidence="1 2">
    <name type="scientific">Rhizoctonia solani</name>
    <dbReference type="NCBI Taxonomy" id="456999"/>
    <lineage>
        <taxon>Eukaryota</taxon>
        <taxon>Fungi</taxon>
        <taxon>Dikarya</taxon>
        <taxon>Basidiomycota</taxon>
        <taxon>Agaricomycotina</taxon>
        <taxon>Agaricomycetes</taxon>
        <taxon>Cantharellales</taxon>
        <taxon>Ceratobasidiaceae</taxon>
        <taxon>Rhizoctonia</taxon>
    </lineage>
</organism>
<dbReference type="Proteomes" id="UP000602905">
    <property type="component" value="Unassembled WGS sequence"/>
</dbReference>
<feature type="non-terminal residue" evidence="1">
    <location>
        <position position="285"/>
    </location>
</feature>
<comment type="caution">
    <text evidence="1">The sequence shown here is derived from an EMBL/GenBank/DDBJ whole genome shotgun (WGS) entry which is preliminary data.</text>
</comment>
<name>A0A8H7HP15_9AGAM</name>
<gene>
    <name evidence="1" type="ORF">RHS03_06608</name>
</gene>
<proteinExistence type="predicted"/>